<evidence type="ECO:0000313" key="3">
    <source>
        <dbReference type="EMBL" id="QEX17079.1"/>
    </source>
</evidence>
<dbReference type="Gene3D" id="3.30.360.10">
    <property type="entry name" value="Dihydrodipicolinate Reductase, domain 2"/>
    <property type="match status" value="1"/>
</dbReference>
<dbReference type="Proteomes" id="UP000326202">
    <property type="component" value="Chromosome"/>
</dbReference>
<protein>
    <submittedName>
        <fullName evidence="3">Oxidoreductase</fullName>
    </submittedName>
</protein>
<dbReference type="SUPFAM" id="SSF51735">
    <property type="entry name" value="NAD(P)-binding Rossmann-fold domains"/>
    <property type="match status" value="1"/>
</dbReference>
<evidence type="ECO:0000259" key="2">
    <source>
        <dbReference type="Pfam" id="PF22725"/>
    </source>
</evidence>
<gene>
    <name evidence="3" type="ORF">FRZ44_23750</name>
</gene>
<dbReference type="InterPro" id="IPR055170">
    <property type="entry name" value="GFO_IDH_MocA-like_dom"/>
</dbReference>
<accession>A0A5J6MHX1</accession>
<evidence type="ECO:0000259" key="1">
    <source>
        <dbReference type="Pfam" id="PF01408"/>
    </source>
</evidence>
<dbReference type="Gene3D" id="3.40.50.720">
    <property type="entry name" value="NAD(P)-binding Rossmann-like Domain"/>
    <property type="match status" value="1"/>
</dbReference>
<dbReference type="GO" id="GO:0000166">
    <property type="term" value="F:nucleotide binding"/>
    <property type="evidence" value="ECO:0007669"/>
    <property type="project" value="InterPro"/>
</dbReference>
<sequence length="346" mass="37705">MISVGLVGYGHWGPNLLRNLAAHPAFHVVAASDHRAERRAAALQAAAGIALYQDGAALIDHHRGLDAVAIASPVSTHFDLARRALERGLHVLVEKPLCTRSEEGKALVAIAARQNRVLMVDHTLLFTGAGRAIRALRQGDRLGRVTYYDAQRLNLGLFQPDVNVLWDLGPHDLSLLADLKDEIPVHVEASGHSHVNPGVPDIVHASLRFASGWMAHFHWSWMSPEKVRRTVIGGSDRMLVWDEFATDGALKLYDRGIDLPAGRGDRAILPGYRTGGWETPATEPGEALQRLVGHFADVIHGRVASIADGPRGVRVLQLLERIQAALARNGVAQNNRSGSQKNHLTY</sequence>
<dbReference type="Pfam" id="PF01408">
    <property type="entry name" value="GFO_IDH_MocA"/>
    <property type="match status" value="1"/>
</dbReference>
<dbReference type="SUPFAM" id="SSF55347">
    <property type="entry name" value="Glyceraldehyde-3-phosphate dehydrogenase-like, C-terminal domain"/>
    <property type="match status" value="1"/>
</dbReference>
<evidence type="ECO:0000313" key="4">
    <source>
        <dbReference type="Proteomes" id="UP000326202"/>
    </source>
</evidence>
<dbReference type="PANTHER" id="PTHR43377">
    <property type="entry name" value="BILIVERDIN REDUCTASE A"/>
    <property type="match status" value="1"/>
</dbReference>
<dbReference type="KEGG" id="htq:FRZ44_23750"/>
<name>A0A5J6MHX1_9PROT</name>
<reference evidence="3 4" key="1">
    <citation type="submission" date="2019-08" db="EMBL/GenBank/DDBJ databases">
        <title>Hyperibacter terrae gen. nov., sp. nov. and Hyperibacter viscosus sp. nov., two new members in the family Rhodospirillaceae isolated from the rhizosphere of Hypericum perforatum.</title>
        <authorList>
            <person name="Noviana Z."/>
        </authorList>
    </citation>
    <scope>NUCLEOTIDE SEQUENCE [LARGE SCALE GENOMIC DNA]</scope>
    <source>
        <strain evidence="3 4">R5913</strain>
    </source>
</reference>
<dbReference type="InterPro" id="IPR000683">
    <property type="entry name" value="Gfo/Idh/MocA-like_OxRdtase_N"/>
</dbReference>
<feature type="domain" description="GFO/IDH/MocA-like oxidoreductase" evidence="2">
    <location>
        <begin position="132"/>
        <end position="238"/>
    </location>
</feature>
<dbReference type="PANTHER" id="PTHR43377:SF6">
    <property type="entry name" value="GFO_IDH_MOCA-LIKE OXIDOREDUCTASE N-TERMINAL DOMAIN-CONTAINING PROTEIN"/>
    <property type="match status" value="1"/>
</dbReference>
<keyword evidence="4" id="KW-1185">Reference proteome</keyword>
<feature type="domain" description="Gfo/Idh/MocA-like oxidoreductase N-terminal" evidence="1">
    <location>
        <begin position="2"/>
        <end position="122"/>
    </location>
</feature>
<dbReference type="AlphaFoldDB" id="A0A5J6MHX1"/>
<dbReference type="InterPro" id="IPR051450">
    <property type="entry name" value="Gfo/Idh/MocA_Oxidoreductases"/>
</dbReference>
<dbReference type="InterPro" id="IPR036291">
    <property type="entry name" value="NAD(P)-bd_dom_sf"/>
</dbReference>
<proteinExistence type="predicted"/>
<dbReference type="RefSeq" id="WP_191908548.1">
    <property type="nucleotide sequence ID" value="NZ_CP042906.1"/>
</dbReference>
<organism evidence="3 4">
    <name type="scientific">Hypericibacter terrae</name>
    <dbReference type="NCBI Taxonomy" id="2602015"/>
    <lineage>
        <taxon>Bacteria</taxon>
        <taxon>Pseudomonadati</taxon>
        <taxon>Pseudomonadota</taxon>
        <taxon>Alphaproteobacteria</taxon>
        <taxon>Rhodospirillales</taxon>
        <taxon>Dongiaceae</taxon>
        <taxon>Hypericibacter</taxon>
    </lineage>
</organism>
<dbReference type="EMBL" id="CP042906">
    <property type="protein sequence ID" value="QEX17079.1"/>
    <property type="molecule type" value="Genomic_DNA"/>
</dbReference>
<dbReference type="Pfam" id="PF22725">
    <property type="entry name" value="GFO_IDH_MocA_C3"/>
    <property type="match status" value="1"/>
</dbReference>